<organism evidence="2 3">
    <name type="scientific">Aquarana catesbeiana</name>
    <name type="common">American bullfrog</name>
    <name type="synonym">Rana catesbeiana</name>
    <dbReference type="NCBI Taxonomy" id="8400"/>
    <lineage>
        <taxon>Eukaryota</taxon>
        <taxon>Metazoa</taxon>
        <taxon>Chordata</taxon>
        <taxon>Craniata</taxon>
        <taxon>Vertebrata</taxon>
        <taxon>Euteleostomi</taxon>
        <taxon>Amphibia</taxon>
        <taxon>Batrachia</taxon>
        <taxon>Anura</taxon>
        <taxon>Neobatrachia</taxon>
        <taxon>Ranoidea</taxon>
        <taxon>Ranidae</taxon>
        <taxon>Aquarana</taxon>
    </lineage>
</organism>
<feature type="region of interest" description="Disordered" evidence="1">
    <location>
        <begin position="250"/>
        <end position="269"/>
    </location>
</feature>
<keyword evidence="3" id="KW-1185">Reference proteome</keyword>
<feature type="compositionally biased region" description="Polar residues" evidence="1">
    <location>
        <begin position="146"/>
        <end position="156"/>
    </location>
</feature>
<name>A0A2G9Q794_AQUCT</name>
<feature type="non-terminal residue" evidence="2">
    <location>
        <position position="396"/>
    </location>
</feature>
<evidence type="ECO:0000256" key="1">
    <source>
        <dbReference type="SAM" id="MobiDB-lite"/>
    </source>
</evidence>
<sequence length="396" mass="42703">MEASRASPAGSSQPSPGPSGDMPAPVQADLSTPGGDEGSEAIRERVVAGIKVLNRERDKLYKLRAELKRLRRQREGLHSQKRGSMDPEIQLAKVRVDHQETIVAMMEGRDGPFKEKFGNDRRFGRMTKMEVEEETPSSDPLPPQGEVSSPMPSQDSGGMLRAIQAMESPIREDQLVFHEEDITDNMPDKVKPVKPHVVHKTVFVNTVTDTDNVPSDNQAANPICSNAVPADAAVQQSLHLKNDIPADELQHSAEPINPPSAESNAAMESPVREDQLVFGDEDITDNVPDNVKPQAGDESVFVSSNTMSNVESVPSDTQVSNAMCSNVVPSDDAAQQELHLQNDISEKELQVSAEPINSPLAESKDVCPTAAGDSTAQLQETAGIAATVTIPDGKLN</sequence>
<feature type="compositionally biased region" description="Low complexity" evidence="1">
    <location>
        <begin position="1"/>
        <end position="20"/>
    </location>
</feature>
<proteinExistence type="predicted"/>
<protein>
    <submittedName>
        <fullName evidence="2">Uncharacterized protein</fullName>
    </submittedName>
</protein>
<feature type="region of interest" description="Disordered" evidence="1">
    <location>
        <begin position="1"/>
        <end position="41"/>
    </location>
</feature>
<feature type="region of interest" description="Disordered" evidence="1">
    <location>
        <begin position="129"/>
        <end position="157"/>
    </location>
</feature>
<dbReference type="OrthoDB" id="10584306at2759"/>
<evidence type="ECO:0000313" key="2">
    <source>
        <dbReference type="EMBL" id="PIO11468.1"/>
    </source>
</evidence>
<feature type="region of interest" description="Disordered" evidence="1">
    <location>
        <begin position="71"/>
        <end position="90"/>
    </location>
</feature>
<accession>A0A2G9Q794</accession>
<dbReference type="AlphaFoldDB" id="A0A2G9Q794"/>
<gene>
    <name evidence="2" type="ORF">AB205_0079750</name>
</gene>
<dbReference type="Proteomes" id="UP000228934">
    <property type="component" value="Unassembled WGS sequence"/>
</dbReference>
<evidence type="ECO:0000313" key="3">
    <source>
        <dbReference type="Proteomes" id="UP000228934"/>
    </source>
</evidence>
<reference evidence="3" key="1">
    <citation type="journal article" date="2017" name="Nat. Commun.">
        <title>The North American bullfrog draft genome provides insight into hormonal regulation of long noncoding RNA.</title>
        <authorList>
            <person name="Hammond S.A."/>
            <person name="Warren R.L."/>
            <person name="Vandervalk B.P."/>
            <person name="Kucuk E."/>
            <person name="Khan H."/>
            <person name="Gibb E.A."/>
            <person name="Pandoh P."/>
            <person name="Kirk H."/>
            <person name="Zhao Y."/>
            <person name="Jones M."/>
            <person name="Mungall A.J."/>
            <person name="Coope R."/>
            <person name="Pleasance S."/>
            <person name="Moore R.A."/>
            <person name="Holt R.A."/>
            <person name="Round J.M."/>
            <person name="Ohora S."/>
            <person name="Walle B.V."/>
            <person name="Veldhoen N."/>
            <person name="Helbing C.C."/>
            <person name="Birol I."/>
        </authorList>
    </citation>
    <scope>NUCLEOTIDE SEQUENCE [LARGE SCALE GENOMIC DNA]</scope>
</reference>
<dbReference type="EMBL" id="KZ050165">
    <property type="protein sequence ID" value="PIO11468.1"/>
    <property type="molecule type" value="Genomic_DNA"/>
</dbReference>